<feature type="compositionally biased region" description="Low complexity" evidence="2">
    <location>
        <begin position="38"/>
        <end position="48"/>
    </location>
</feature>
<dbReference type="GO" id="GO:0005543">
    <property type="term" value="F:phospholipid binding"/>
    <property type="evidence" value="ECO:0007669"/>
    <property type="project" value="InterPro"/>
</dbReference>
<feature type="region of interest" description="Disordered" evidence="2">
    <location>
        <begin position="1"/>
        <end position="22"/>
    </location>
</feature>
<organism evidence="4 5">
    <name type="scientific">Phycomyces blakesleeanus (strain ATCC 8743b / DSM 1359 / FGSC 10004 / NBRC 33097 / NRRL 1555)</name>
    <dbReference type="NCBI Taxonomy" id="763407"/>
    <lineage>
        <taxon>Eukaryota</taxon>
        <taxon>Fungi</taxon>
        <taxon>Fungi incertae sedis</taxon>
        <taxon>Mucoromycota</taxon>
        <taxon>Mucoromycotina</taxon>
        <taxon>Mucoromycetes</taxon>
        <taxon>Mucorales</taxon>
        <taxon>Phycomycetaceae</taxon>
        <taxon>Phycomyces</taxon>
    </lineage>
</organism>
<dbReference type="AlphaFoldDB" id="A0A167PX39"/>
<dbReference type="GO" id="GO:0015631">
    <property type="term" value="F:tubulin binding"/>
    <property type="evidence" value="ECO:0007669"/>
    <property type="project" value="TreeGrafter"/>
</dbReference>
<accession>A0A167PX39</accession>
<dbReference type="SMART" id="SM00233">
    <property type="entry name" value="PH"/>
    <property type="match status" value="1"/>
</dbReference>
<name>A0A167PX39_PHYB8</name>
<dbReference type="PANTHER" id="PTHR28190">
    <property type="entry name" value="NUCLEAR MIGRATION PROTEIN NUM1"/>
    <property type="match status" value="1"/>
</dbReference>
<dbReference type="GO" id="GO:0005938">
    <property type="term" value="C:cell cortex"/>
    <property type="evidence" value="ECO:0007669"/>
    <property type="project" value="InterPro"/>
</dbReference>
<reference evidence="5" key="1">
    <citation type="submission" date="2015-06" db="EMBL/GenBank/DDBJ databases">
        <title>Expansion of signal transduction pathways in fungi by whole-genome duplication.</title>
        <authorList>
            <consortium name="DOE Joint Genome Institute"/>
            <person name="Corrochano L.M."/>
            <person name="Kuo A."/>
            <person name="Marcet-Houben M."/>
            <person name="Polaino S."/>
            <person name="Salamov A."/>
            <person name="Villalobos J.M."/>
            <person name="Alvarez M.I."/>
            <person name="Avalos J."/>
            <person name="Benito E.P."/>
            <person name="Benoit I."/>
            <person name="Burger G."/>
            <person name="Camino L.P."/>
            <person name="Canovas D."/>
            <person name="Cerda-Olmedo E."/>
            <person name="Cheng J.-F."/>
            <person name="Dominguez A."/>
            <person name="Elias M."/>
            <person name="Eslava A.P."/>
            <person name="Glaser F."/>
            <person name="Grimwood J."/>
            <person name="Gutierrez G."/>
            <person name="Heitman J."/>
            <person name="Henrissat B."/>
            <person name="Iturriaga E.A."/>
            <person name="Lang B.F."/>
            <person name="Lavin J.L."/>
            <person name="Lee S."/>
            <person name="Li W."/>
            <person name="Lindquist E."/>
            <person name="Lopez-Garcia S."/>
            <person name="Luque E.M."/>
            <person name="Marcos A.T."/>
            <person name="Martin J."/>
            <person name="McCluskey K."/>
            <person name="Medina H.R."/>
            <person name="Miralles-Duran A."/>
            <person name="Miyazaki A."/>
            <person name="Munoz-Torres E."/>
            <person name="Oguiza J.A."/>
            <person name="Ohm R."/>
            <person name="Olmedo M."/>
            <person name="Orejas M."/>
            <person name="Ortiz-Castellanos L."/>
            <person name="Pisabarro A.G."/>
            <person name="Rodriguez-Romero J."/>
            <person name="Ruiz-Herrera J."/>
            <person name="Ruiz-Vazquez R."/>
            <person name="Sanz C."/>
            <person name="Schackwitz W."/>
            <person name="Schmutz J."/>
            <person name="Shahriari M."/>
            <person name="Shelest E."/>
            <person name="Silva-Franco F."/>
            <person name="Soanes D."/>
            <person name="Syed K."/>
            <person name="Tagua V.G."/>
            <person name="Talbot N.J."/>
            <person name="Thon M."/>
            <person name="De vries R.P."/>
            <person name="Wiebenga A."/>
            <person name="Yadav J.S."/>
            <person name="Braun E.L."/>
            <person name="Baker S."/>
            <person name="Garre V."/>
            <person name="Horwitz B."/>
            <person name="Torres-Martinez S."/>
            <person name="Idnurm A."/>
            <person name="Herrera-Estrella A."/>
            <person name="Gabaldon T."/>
            <person name="Grigoriev I.V."/>
        </authorList>
    </citation>
    <scope>NUCLEOTIDE SEQUENCE [LARGE SCALE GENOMIC DNA]</scope>
    <source>
        <strain evidence="5">NRRL 1555(-)</strain>
    </source>
</reference>
<keyword evidence="1" id="KW-0175">Coiled coil</keyword>
<keyword evidence="5" id="KW-1185">Reference proteome</keyword>
<feature type="region of interest" description="Disordered" evidence="2">
    <location>
        <begin position="37"/>
        <end position="84"/>
    </location>
</feature>
<dbReference type="EMBL" id="KV440973">
    <property type="protein sequence ID" value="OAD78694.1"/>
    <property type="molecule type" value="Genomic_DNA"/>
</dbReference>
<dbReference type="InterPro" id="IPR024774">
    <property type="entry name" value="PH_dom-Mcp5-type"/>
</dbReference>
<dbReference type="GeneID" id="28995777"/>
<dbReference type="GO" id="GO:0000226">
    <property type="term" value="P:microtubule cytoskeleton organization"/>
    <property type="evidence" value="ECO:0007669"/>
    <property type="project" value="TreeGrafter"/>
</dbReference>
<evidence type="ECO:0000313" key="4">
    <source>
        <dbReference type="EMBL" id="OAD78694.1"/>
    </source>
</evidence>
<sequence length="771" mass="88130">MSSTIISPENTSSTPSFSRSRSKRNSLLFINSVNIAPSRSSSTSSSASFGRTAPAHLPSPSSKLALSMRKRLQRSTSEGPEVDRNPAEIMLGKTMGKEFLTEVHKIQRLLKESQENSALLETDKTNGQQKIDLLSRQLRQKCIAEERLKEEIWDLELAKQELTQQIQELSQSLIRSRLDQARVKRQEGLISQELELLKASHESWSKSIEKTQHNYEHELASLRQTLEGVRQERDNLARELEQYKASIPTKPSPTVPQSISPETSSTLSHTPEKETLVSTTTNKRQNKKRTNSLLEVETLRVSLAHSHSVVQALHQKLEKERLERSEIDALLRESQETIENFCKLPRTTRLESWTDSSADSTVEEPLNDTYNISYYNDDNNLDSSIPPLLIRSRSLGDELFLADAMSRKPRCPTVSETEHIYQPVEDEEGEEETYRGSATIERIDFLDTKDKEDVKSWTHCELPAISHPPSQVVYPRPWFENEQSVKEGCGSVMVDPGTFMYESDQSSKQHRHSVSKNRSQKHTPHIGSEEQEAVSTQSIPTVARTMIGDWMLKYTRKRVGQGISEKKHRRFFWIHPYSMTLYWSTQEPGTRGGPSDAKSALVESFKVDSNPVEAQTKEPPSLTINTLTRNLKIQCLSHETHAVWIKSLYYLLNKTRKNIPSCTPSYLLPPTSKASNNSSDYNAKSHREKQRRIYTLSQCIEVEDIRKSIDYNSTRDTTDTTDSSYLNRELNELTAVSDPIPRNRSNEKSLRCRLSRRFQDIALPKHFERTL</sequence>
<dbReference type="STRING" id="763407.A0A167PX39"/>
<dbReference type="RefSeq" id="XP_018296734.1">
    <property type="nucleotide sequence ID" value="XM_018434871.1"/>
</dbReference>
<dbReference type="GO" id="GO:0005739">
    <property type="term" value="C:mitochondrion"/>
    <property type="evidence" value="ECO:0007669"/>
    <property type="project" value="TreeGrafter"/>
</dbReference>
<feature type="domain" description="PH" evidence="3">
    <location>
        <begin position="545"/>
        <end position="655"/>
    </location>
</feature>
<dbReference type="InParanoid" id="A0A167PX39"/>
<dbReference type="GO" id="GO:0032065">
    <property type="term" value="P:maintenance of protein location in cell cortex"/>
    <property type="evidence" value="ECO:0007669"/>
    <property type="project" value="InterPro"/>
</dbReference>
<evidence type="ECO:0000256" key="1">
    <source>
        <dbReference type="SAM" id="Coils"/>
    </source>
</evidence>
<feature type="compositionally biased region" description="Polar residues" evidence="2">
    <location>
        <begin position="1"/>
        <end position="10"/>
    </location>
</feature>
<dbReference type="InterPro" id="IPR001849">
    <property type="entry name" value="PH_domain"/>
</dbReference>
<dbReference type="OrthoDB" id="2149224at2759"/>
<evidence type="ECO:0000259" key="3">
    <source>
        <dbReference type="SMART" id="SM00233"/>
    </source>
</evidence>
<dbReference type="PANTHER" id="PTHR28190:SF1">
    <property type="entry name" value="NUCLEAR MIGRATION PROTEIN NUM1"/>
    <property type="match status" value="1"/>
</dbReference>
<feature type="coiled-coil region" evidence="1">
    <location>
        <begin position="212"/>
        <end position="246"/>
    </location>
</feature>
<feature type="compositionally biased region" description="Polar residues" evidence="2">
    <location>
        <begin position="672"/>
        <end position="682"/>
    </location>
</feature>
<dbReference type="VEuPathDB" id="FungiDB:PHYBLDRAFT_163786"/>
<protein>
    <recommendedName>
        <fullName evidence="3">PH domain-containing protein</fullName>
    </recommendedName>
</protein>
<dbReference type="Pfam" id="PF12814">
    <property type="entry name" value="Mcp5_PH"/>
    <property type="match status" value="1"/>
</dbReference>
<feature type="coiled-coil region" evidence="1">
    <location>
        <begin position="145"/>
        <end position="179"/>
    </location>
</feature>
<feature type="region of interest" description="Disordered" evidence="2">
    <location>
        <begin position="247"/>
        <end position="289"/>
    </location>
</feature>
<feature type="compositionally biased region" description="Polar residues" evidence="2">
    <location>
        <begin position="255"/>
        <end position="269"/>
    </location>
</feature>
<feature type="region of interest" description="Disordered" evidence="2">
    <location>
        <begin position="503"/>
        <end position="537"/>
    </location>
</feature>
<feature type="compositionally biased region" description="Basic residues" evidence="2">
    <location>
        <begin position="508"/>
        <end position="524"/>
    </location>
</feature>
<evidence type="ECO:0000313" key="5">
    <source>
        <dbReference type="Proteomes" id="UP000077315"/>
    </source>
</evidence>
<gene>
    <name evidence="4" type="ORF">PHYBLDRAFT_163786</name>
</gene>
<feature type="region of interest" description="Disordered" evidence="2">
    <location>
        <begin position="664"/>
        <end position="687"/>
    </location>
</feature>
<dbReference type="Proteomes" id="UP000077315">
    <property type="component" value="Unassembled WGS sequence"/>
</dbReference>
<proteinExistence type="predicted"/>
<dbReference type="SUPFAM" id="SSF50729">
    <property type="entry name" value="PH domain-like"/>
    <property type="match status" value="1"/>
</dbReference>
<evidence type="ECO:0000256" key="2">
    <source>
        <dbReference type="SAM" id="MobiDB-lite"/>
    </source>
</evidence>
<dbReference type="InterPro" id="IPR053005">
    <property type="entry name" value="Nuclear_Pos-Cytoskel_Interact"/>
</dbReference>